<proteinExistence type="predicted"/>
<dbReference type="EMBL" id="CM037154">
    <property type="protein sequence ID" value="KAH7860327.1"/>
    <property type="molecule type" value="Genomic_DNA"/>
</dbReference>
<evidence type="ECO:0000313" key="2">
    <source>
        <dbReference type="Proteomes" id="UP000828048"/>
    </source>
</evidence>
<evidence type="ECO:0000313" key="1">
    <source>
        <dbReference type="EMBL" id="KAH7860327.1"/>
    </source>
</evidence>
<keyword evidence="2" id="KW-1185">Reference proteome</keyword>
<sequence length="321" mass="36076">MESLTTAVAAEPVTVGDYNLTAKIGGGTTSTVWKAEQRTTGQVVALKQVRLSKLTRRLKSSLDCELNFLSSVNHPNIVRLLDVFQTEDCIFLVLEFCAGGNLSSYIQLHGRVQEQIAREFMLQLGAGMKVLNSHHVVHRDLKPENVLLSSPESDAVLKIADFGLSRMMHPNDHVETVCGSPLYMAPEVLQFQEYDDKVDMWSIGVILFELLHGYPPFCGRTNVQLLRNIQSCTCLPFSKLILPGLHPDCVDMCSRLLSIRPENRLSFDEFYRHEFLKVRGPRGSKITAKNPKSIVIWFAILRPVSVKHVKIDITTTIDLMI</sequence>
<comment type="caution">
    <text evidence="1">The sequence shown here is derived from an EMBL/GenBank/DDBJ whole genome shotgun (WGS) entry which is preliminary data.</text>
</comment>
<name>A0ACB7Z4W3_9ERIC</name>
<reference evidence="1 2" key="1">
    <citation type="journal article" date="2021" name="Hortic Res">
        <title>High-quality reference genome and annotation aids understanding of berry development for evergreen blueberry (Vaccinium darrowii).</title>
        <authorList>
            <person name="Yu J."/>
            <person name="Hulse-Kemp A.M."/>
            <person name="Babiker E."/>
            <person name="Staton M."/>
        </authorList>
    </citation>
    <scope>NUCLEOTIDE SEQUENCE [LARGE SCALE GENOMIC DNA]</scope>
    <source>
        <strain evidence="2">cv. NJ 8807/NJ 8810</strain>
        <tissue evidence="1">Young leaf</tissue>
    </source>
</reference>
<organism evidence="1 2">
    <name type="scientific">Vaccinium darrowii</name>
    <dbReference type="NCBI Taxonomy" id="229202"/>
    <lineage>
        <taxon>Eukaryota</taxon>
        <taxon>Viridiplantae</taxon>
        <taxon>Streptophyta</taxon>
        <taxon>Embryophyta</taxon>
        <taxon>Tracheophyta</taxon>
        <taxon>Spermatophyta</taxon>
        <taxon>Magnoliopsida</taxon>
        <taxon>eudicotyledons</taxon>
        <taxon>Gunneridae</taxon>
        <taxon>Pentapetalae</taxon>
        <taxon>asterids</taxon>
        <taxon>Ericales</taxon>
        <taxon>Ericaceae</taxon>
        <taxon>Vaccinioideae</taxon>
        <taxon>Vaccinieae</taxon>
        <taxon>Vaccinium</taxon>
    </lineage>
</organism>
<dbReference type="Proteomes" id="UP000828048">
    <property type="component" value="Chromosome 4"/>
</dbReference>
<accession>A0ACB7Z4W3</accession>
<protein>
    <submittedName>
        <fullName evidence="1">Uncharacterized protein</fullName>
    </submittedName>
</protein>
<gene>
    <name evidence="1" type="ORF">Vadar_012163</name>
</gene>